<name>A0A841H5I1_9BACT</name>
<keyword evidence="2" id="KW-1185">Reference proteome</keyword>
<evidence type="ECO:0000313" key="1">
    <source>
        <dbReference type="EMBL" id="MBB6073485.1"/>
    </source>
</evidence>
<gene>
    <name evidence="1" type="ORF">HNQ61_005155</name>
</gene>
<reference evidence="1 2" key="1">
    <citation type="submission" date="2020-08" db="EMBL/GenBank/DDBJ databases">
        <title>Genomic Encyclopedia of Type Strains, Phase IV (KMG-IV): sequencing the most valuable type-strain genomes for metagenomic binning, comparative biology and taxonomic classification.</title>
        <authorList>
            <person name="Goeker M."/>
        </authorList>
    </citation>
    <scope>NUCLEOTIDE SEQUENCE [LARGE SCALE GENOMIC DNA]</scope>
    <source>
        <strain evidence="1 2">DSM 29007</strain>
    </source>
</reference>
<comment type="caution">
    <text evidence="1">The sequence shown here is derived from an EMBL/GenBank/DDBJ whole genome shotgun (WGS) entry which is preliminary data.</text>
</comment>
<accession>A0A841H5I1</accession>
<organism evidence="1 2">
    <name type="scientific">Longimicrobium terrae</name>
    <dbReference type="NCBI Taxonomy" id="1639882"/>
    <lineage>
        <taxon>Bacteria</taxon>
        <taxon>Pseudomonadati</taxon>
        <taxon>Gemmatimonadota</taxon>
        <taxon>Longimicrobiia</taxon>
        <taxon>Longimicrobiales</taxon>
        <taxon>Longimicrobiaceae</taxon>
        <taxon>Longimicrobium</taxon>
    </lineage>
</organism>
<dbReference type="EMBL" id="JACHIA010000025">
    <property type="protein sequence ID" value="MBB6073485.1"/>
    <property type="molecule type" value="Genomic_DNA"/>
</dbReference>
<protein>
    <submittedName>
        <fullName evidence="1">Uncharacterized protein</fullName>
    </submittedName>
</protein>
<dbReference type="Proteomes" id="UP000582837">
    <property type="component" value="Unassembled WGS sequence"/>
</dbReference>
<sequence length="155" mass="16876">MDDPTLFVDLAFPAFHLIPPGKEAELRLVLRSNRVPDEIMDDIIAFVPLAFGRVLLDGTGAQLSPDYATMDAAGTMRDAGRLVDHPVYAAAHRAATEIIARQELGEMVVSAALWSSEFRAVQEALAAGSDPADLVGAPPVITRPAAARPWWRFWR</sequence>
<dbReference type="RefSeq" id="WP_170038535.1">
    <property type="nucleotide sequence ID" value="NZ_JABDTL010000002.1"/>
</dbReference>
<dbReference type="AlphaFoldDB" id="A0A841H5I1"/>
<proteinExistence type="predicted"/>
<evidence type="ECO:0000313" key="2">
    <source>
        <dbReference type="Proteomes" id="UP000582837"/>
    </source>
</evidence>